<reference evidence="1 2" key="1">
    <citation type="submission" date="2024-03" db="EMBL/GenBank/DDBJ databases">
        <title>Human intestinal bacterial collection.</title>
        <authorList>
            <person name="Pauvert C."/>
            <person name="Hitch T.C.A."/>
            <person name="Clavel T."/>
        </authorList>
    </citation>
    <scope>NUCLEOTIDE SEQUENCE [LARGE SCALE GENOMIC DNA]</scope>
    <source>
        <strain evidence="1 2">CLA-AA-H185</strain>
    </source>
</reference>
<dbReference type="EMBL" id="JBBMEX010000002">
    <property type="protein sequence ID" value="MEQ2556717.1"/>
    <property type="molecule type" value="Genomic_DNA"/>
</dbReference>
<gene>
    <name evidence="1" type="ORF">WMO43_02315</name>
</gene>
<proteinExistence type="predicted"/>
<name>A0ABV1HCB4_9FIRM</name>
<comment type="caution">
    <text evidence="1">The sequence shown here is derived from an EMBL/GenBank/DDBJ whole genome shotgun (WGS) entry which is preliminary data.</text>
</comment>
<sequence length="80" mass="8797">MSRLIEAGKILDNLSGMLKNMDDYDAVKKVINDMPTAYDVDAVVKQLDEYITKIVGRKSALYQTVMQIVKGGGVDAKTDS</sequence>
<accession>A0ABV1HCB4</accession>
<evidence type="ECO:0000313" key="2">
    <source>
        <dbReference type="Proteomes" id="UP001454489"/>
    </source>
</evidence>
<dbReference type="RefSeq" id="WP_353529734.1">
    <property type="nucleotide sequence ID" value="NZ_JBBMEX010000002.1"/>
</dbReference>
<protein>
    <submittedName>
        <fullName evidence="1">Uncharacterized protein</fullName>
    </submittedName>
</protein>
<keyword evidence="2" id="KW-1185">Reference proteome</keyword>
<evidence type="ECO:0000313" key="1">
    <source>
        <dbReference type="EMBL" id="MEQ2556717.1"/>
    </source>
</evidence>
<organism evidence="1 2">
    <name type="scientific">Maccoyibacter intestinihominis</name>
    <dbReference type="NCBI Taxonomy" id="3133499"/>
    <lineage>
        <taxon>Bacteria</taxon>
        <taxon>Bacillati</taxon>
        <taxon>Bacillota</taxon>
        <taxon>Clostridia</taxon>
        <taxon>Lachnospirales</taxon>
        <taxon>Lachnospiraceae</taxon>
        <taxon>Maccoyibacter</taxon>
    </lineage>
</organism>
<dbReference type="Proteomes" id="UP001454489">
    <property type="component" value="Unassembled WGS sequence"/>
</dbReference>